<dbReference type="SUPFAM" id="SSF54631">
    <property type="entry name" value="CBS-domain pair"/>
    <property type="match status" value="1"/>
</dbReference>
<dbReference type="Pfam" id="PF03448">
    <property type="entry name" value="MgtE_N"/>
    <property type="match status" value="1"/>
</dbReference>
<keyword evidence="5 9" id="KW-0460">Magnesium</keyword>
<feature type="transmembrane region" description="Helical" evidence="9">
    <location>
        <begin position="383"/>
        <end position="406"/>
    </location>
</feature>
<dbReference type="NCBIfam" id="TIGR00400">
    <property type="entry name" value="mgtE"/>
    <property type="match status" value="1"/>
</dbReference>
<keyword evidence="4 9" id="KW-0812">Transmembrane</keyword>
<evidence type="ECO:0000256" key="8">
    <source>
        <dbReference type="PROSITE-ProRule" id="PRU00703"/>
    </source>
</evidence>
<feature type="transmembrane region" description="Helical" evidence="9">
    <location>
        <begin position="280"/>
        <end position="300"/>
    </location>
</feature>
<accession>A0ABW9GZC1</accession>
<evidence type="ECO:0000256" key="2">
    <source>
        <dbReference type="ARBA" id="ARBA00009749"/>
    </source>
</evidence>
<evidence type="ECO:0000256" key="7">
    <source>
        <dbReference type="ARBA" id="ARBA00023136"/>
    </source>
</evidence>
<dbReference type="InterPro" id="IPR038076">
    <property type="entry name" value="MgtE_N_sf"/>
</dbReference>
<dbReference type="InterPro" id="IPR046342">
    <property type="entry name" value="CBS_dom_sf"/>
</dbReference>
<dbReference type="InterPro" id="IPR006667">
    <property type="entry name" value="SLC41_membr_dom"/>
</dbReference>
<dbReference type="RefSeq" id="WP_408977146.1">
    <property type="nucleotide sequence ID" value="NZ_JBJUVG010000004.1"/>
</dbReference>
<evidence type="ECO:0000256" key="5">
    <source>
        <dbReference type="ARBA" id="ARBA00022842"/>
    </source>
</evidence>
<dbReference type="Gene3D" id="1.10.357.20">
    <property type="entry name" value="SLC41 divalent cation transporters, integral membrane domain"/>
    <property type="match status" value="1"/>
</dbReference>
<evidence type="ECO:0000313" key="11">
    <source>
        <dbReference type="EMBL" id="MFM9413527.1"/>
    </source>
</evidence>
<dbReference type="Gene3D" id="3.10.580.10">
    <property type="entry name" value="CBS-domain"/>
    <property type="match status" value="1"/>
</dbReference>
<keyword evidence="6 9" id="KW-1133">Transmembrane helix</keyword>
<feature type="transmembrane region" description="Helical" evidence="9">
    <location>
        <begin position="418"/>
        <end position="441"/>
    </location>
</feature>
<evidence type="ECO:0000256" key="3">
    <source>
        <dbReference type="ARBA" id="ARBA00022448"/>
    </source>
</evidence>
<feature type="transmembrane region" description="Helical" evidence="9">
    <location>
        <begin position="307"/>
        <end position="325"/>
    </location>
</feature>
<dbReference type="Pfam" id="PF00571">
    <property type="entry name" value="CBS"/>
    <property type="match status" value="2"/>
</dbReference>
<evidence type="ECO:0000259" key="10">
    <source>
        <dbReference type="PROSITE" id="PS51371"/>
    </source>
</evidence>
<dbReference type="SMART" id="SM00924">
    <property type="entry name" value="MgtE_N"/>
    <property type="match status" value="1"/>
</dbReference>
<keyword evidence="9" id="KW-0479">Metal-binding</keyword>
<dbReference type="PANTHER" id="PTHR43773:SF1">
    <property type="entry name" value="MAGNESIUM TRANSPORTER MGTE"/>
    <property type="match status" value="1"/>
</dbReference>
<feature type="domain" description="CBS" evidence="10">
    <location>
        <begin position="197"/>
        <end position="253"/>
    </location>
</feature>
<evidence type="ECO:0000256" key="9">
    <source>
        <dbReference type="RuleBase" id="RU362011"/>
    </source>
</evidence>
<dbReference type="Gene3D" id="1.25.60.10">
    <property type="entry name" value="MgtE N-terminal domain-like"/>
    <property type="match status" value="1"/>
</dbReference>
<evidence type="ECO:0000256" key="1">
    <source>
        <dbReference type="ARBA" id="ARBA00004141"/>
    </source>
</evidence>
<dbReference type="Proteomes" id="UP001631949">
    <property type="component" value="Unassembled WGS sequence"/>
</dbReference>
<keyword evidence="3 9" id="KW-0813">Transport</keyword>
<keyword evidence="9" id="KW-1003">Cell membrane</keyword>
<protein>
    <recommendedName>
        <fullName evidence="9">Magnesium transporter MgtE</fullName>
    </recommendedName>
</protein>
<evidence type="ECO:0000256" key="6">
    <source>
        <dbReference type="ARBA" id="ARBA00022989"/>
    </source>
</evidence>
<dbReference type="PANTHER" id="PTHR43773">
    <property type="entry name" value="MAGNESIUM TRANSPORTER MGTE"/>
    <property type="match status" value="1"/>
</dbReference>
<comment type="caution">
    <text evidence="11">The sequence shown here is derived from an EMBL/GenBank/DDBJ whole genome shotgun (WGS) entry which is preliminary data.</text>
</comment>
<feature type="transmembrane region" description="Helical" evidence="9">
    <location>
        <begin position="358"/>
        <end position="377"/>
    </location>
</feature>
<keyword evidence="12" id="KW-1185">Reference proteome</keyword>
<gene>
    <name evidence="11" type="primary">mgtE</name>
    <name evidence="11" type="ORF">ACKQTC_04010</name>
</gene>
<proteinExistence type="inferred from homology"/>
<comment type="similarity">
    <text evidence="2 9">Belongs to the SLC41A transporter family.</text>
</comment>
<comment type="subunit">
    <text evidence="9">Homodimer.</text>
</comment>
<dbReference type="CDD" id="cd04606">
    <property type="entry name" value="CBS_pair_Mg_transporter"/>
    <property type="match status" value="1"/>
</dbReference>
<comment type="subcellular location">
    <subcellularLocation>
        <location evidence="9">Cell membrane</location>
        <topology evidence="9">Multi-pass membrane protein</topology>
    </subcellularLocation>
    <subcellularLocation>
        <location evidence="1">Membrane</location>
        <topology evidence="1">Multi-pass membrane protein</topology>
    </subcellularLocation>
</comment>
<keyword evidence="8" id="KW-0129">CBS domain</keyword>
<dbReference type="Pfam" id="PF01769">
    <property type="entry name" value="MgtE"/>
    <property type="match status" value="1"/>
</dbReference>
<sequence length="443" mass="48085">MITYIDLPTNEDEETRLREYLEDVQPEDIAEYVSGLEDREEQIALIKFLEPEDAAIVFFELDDFSLVSDVLLSLPRWQAMAIATEIPNDDAADLLADMPDKARGRVLALFDDEARADIIELLGYEADTAGGLMTTEFVVVPAFVTAQKAIEMMRAFAPDAETIYYVYVIDGNSHLVGILSLRELIIAGPETAIADIMQTNVMSVNVQDDQEEIADLMTKYNFLAVPVVDDEEHIIGIITVDDIVDVIHEEATEDIYRMAGINESEDDEEPSVKGAYLARMPWLLITIFGELGSGIVLSGFQARLEQVVALAIFIPLLTGVAGNVGTQSSTVTVRGLAMGTLESGHALRIILRETTIGLALGVSVGLIVGGIGSFWQFPALGLAVGLTLVLNNLMASFMGTLVPLTFKRINVDPAVASAPFITTVVDITGLLNYTLIAAAILNI</sequence>
<comment type="function">
    <text evidence="9">Acts as a magnesium transporter.</text>
</comment>
<dbReference type="InterPro" id="IPR000644">
    <property type="entry name" value="CBS_dom"/>
</dbReference>
<name>A0ABW9GZC1_9FIRM</name>
<evidence type="ECO:0000313" key="12">
    <source>
        <dbReference type="Proteomes" id="UP001631949"/>
    </source>
</evidence>
<dbReference type="SUPFAM" id="SSF161093">
    <property type="entry name" value="MgtE membrane domain-like"/>
    <property type="match status" value="1"/>
</dbReference>
<keyword evidence="7 9" id="KW-0472">Membrane</keyword>
<feature type="domain" description="CBS" evidence="10">
    <location>
        <begin position="133"/>
        <end position="196"/>
    </location>
</feature>
<dbReference type="InterPro" id="IPR036739">
    <property type="entry name" value="SLC41_membr_dom_sf"/>
</dbReference>
<evidence type="ECO:0000256" key="4">
    <source>
        <dbReference type="ARBA" id="ARBA00022692"/>
    </source>
</evidence>
<dbReference type="SMART" id="SM00116">
    <property type="entry name" value="CBS"/>
    <property type="match status" value="2"/>
</dbReference>
<dbReference type="SUPFAM" id="SSF158791">
    <property type="entry name" value="MgtE N-terminal domain-like"/>
    <property type="match status" value="1"/>
</dbReference>
<dbReference type="EMBL" id="JBJUVG010000004">
    <property type="protein sequence ID" value="MFM9413527.1"/>
    <property type="molecule type" value="Genomic_DNA"/>
</dbReference>
<dbReference type="InterPro" id="IPR006668">
    <property type="entry name" value="Mg_transptr_MgtE_intracell_dom"/>
</dbReference>
<dbReference type="PROSITE" id="PS51371">
    <property type="entry name" value="CBS"/>
    <property type="match status" value="2"/>
</dbReference>
<organism evidence="11 12">
    <name type="scientific">Peptococcus simiae</name>
    <dbReference type="NCBI Taxonomy" id="1643805"/>
    <lineage>
        <taxon>Bacteria</taxon>
        <taxon>Bacillati</taxon>
        <taxon>Bacillota</taxon>
        <taxon>Clostridia</taxon>
        <taxon>Eubacteriales</taxon>
        <taxon>Peptococcaceae</taxon>
        <taxon>Peptococcus</taxon>
    </lineage>
</organism>
<reference evidence="11 12" key="1">
    <citation type="journal article" date="2016" name="Int. J. Syst. Evol. Microbiol.">
        <title>Peptococcus simiae sp. nov., isolated from rhesus macaque faeces and emended description of the genus Peptococcus.</title>
        <authorList>
            <person name="Shkoporov A.N."/>
            <person name="Efimov B.A."/>
            <person name="Kondova I."/>
            <person name="Ouwerling B."/>
            <person name="Chaplin A.V."/>
            <person name="Shcherbakova V.A."/>
            <person name="Langermans J.A.M."/>
        </authorList>
    </citation>
    <scope>NUCLEOTIDE SEQUENCE [LARGE SCALE GENOMIC DNA]</scope>
    <source>
        <strain evidence="11 12">M108</strain>
    </source>
</reference>
<dbReference type="InterPro" id="IPR006669">
    <property type="entry name" value="MgtE_transporter"/>
</dbReference>